<dbReference type="CDD" id="cd14275">
    <property type="entry name" value="UBA_EF-Ts"/>
    <property type="match status" value="1"/>
</dbReference>
<evidence type="ECO:0000256" key="3">
    <source>
        <dbReference type="ARBA" id="ARBA00022768"/>
    </source>
</evidence>
<dbReference type="HAMAP" id="MF_00050">
    <property type="entry name" value="EF_Ts"/>
    <property type="match status" value="1"/>
</dbReference>
<dbReference type="InterPro" id="IPR014039">
    <property type="entry name" value="Transl_elong_EFTs/EF1B_dimer"/>
</dbReference>
<evidence type="ECO:0000256" key="4">
    <source>
        <dbReference type="ARBA" id="ARBA00022917"/>
    </source>
</evidence>
<gene>
    <name evidence="7" type="primary">tsf</name>
    <name evidence="7" type="ORF">ERJ68_09450</name>
</gene>
<sequence length="180" mass="18804">MNSFTAQDVKSLRQATGAGMMDCKRALTESDGDMEAATQSLREKGMAKAAARADRASKQGAVALAVDGNAVAIVELRCETDFSAKASDFTALADELAQLVLVEGEEAASGRQAAIEDLGLAKKENVQLGKVVRVQAGEGSILDSYLHTQDGRGTSAVVVEARGVSQELAHEVALHIAFAK</sequence>
<feature type="non-terminal residue" evidence="7">
    <location>
        <position position="180"/>
    </location>
</feature>
<accession>A0A524RRE2</accession>
<protein>
    <recommendedName>
        <fullName evidence="2">Elongation factor Ts</fullName>
    </recommendedName>
</protein>
<comment type="similarity">
    <text evidence="1">Belongs to the EF-Ts family.</text>
</comment>
<dbReference type="Proteomes" id="UP000315454">
    <property type="component" value="Unassembled WGS sequence"/>
</dbReference>
<organism evidence="7 8">
    <name type="scientific">Aphanocapsa feldmannii 277cI</name>
    <dbReference type="NCBI Taxonomy" id="2507554"/>
    <lineage>
        <taxon>Bacteria</taxon>
        <taxon>Bacillati</taxon>
        <taxon>Cyanobacteriota</taxon>
        <taxon>Cyanophyceae</taxon>
        <taxon>Oscillatoriophycideae</taxon>
        <taxon>Chroococcales</taxon>
        <taxon>Microcystaceae</taxon>
        <taxon>Aphanocapsa</taxon>
    </lineage>
</organism>
<dbReference type="EMBL" id="SRMN01000205">
    <property type="protein sequence ID" value="TGH17942.1"/>
    <property type="molecule type" value="Genomic_DNA"/>
</dbReference>
<keyword evidence="3 7" id="KW-0251">Elongation factor</keyword>
<dbReference type="InterPro" id="IPR009060">
    <property type="entry name" value="UBA-like_sf"/>
</dbReference>
<dbReference type="SUPFAM" id="SSF46934">
    <property type="entry name" value="UBA-like"/>
    <property type="match status" value="1"/>
</dbReference>
<evidence type="ECO:0000256" key="1">
    <source>
        <dbReference type="ARBA" id="ARBA00005532"/>
    </source>
</evidence>
<name>A0A524RRE2_9CHRO</name>
<dbReference type="InterPro" id="IPR036402">
    <property type="entry name" value="EF-Ts_dimer_sf"/>
</dbReference>
<evidence type="ECO:0000256" key="5">
    <source>
        <dbReference type="ARBA" id="ARBA00025453"/>
    </source>
</evidence>
<comment type="function">
    <text evidence="5">Associates with the EF-Tu.GDP complex and induces the exchange of GDP to GTP. It remains bound to the aminoacyl-tRNA.EF-Tu.GTP complex up to the GTP hydrolysis stage on the ribosome.</text>
</comment>
<dbReference type="Pfam" id="PF00889">
    <property type="entry name" value="EF_TS"/>
    <property type="match status" value="1"/>
</dbReference>
<dbReference type="Gene3D" id="1.10.8.10">
    <property type="entry name" value="DNA helicase RuvA subunit, C-terminal domain"/>
    <property type="match status" value="1"/>
</dbReference>
<dbReference type="PANTHER" id="PTHR11741:SF0">
    <property type="entry name" value="ELONGATION FACTOR TS, MITOCHONDRIAL"/>
    <property type="match status" value="1"/>
</dbReference>
<evidence type="ECO:0000313" key="8">
    <source>
        <dbReference type="Proteomes" id="UP000315454"/>
    </source>
</evidence>
<dbReference type="Gene3D" id="3.30.479.20">
    <property type="entry name" value="Elongation factor Ts, dimerisation domain"/>
    <property type="match status" value="1"/>
</dbReference>
<dbReference type="NCBIfam" id="TIGR00116">
    <property type="entry name" value="tsf"/>
    <property type="match status" value="1"/>
</dbReference>
<comment type="caution">
    <text evidence="7">The sequence shown here is derived from an EMBL/GenBank/DDBJ whole genome shotgun (WGS) entry which is preliminary data.</text>
</comment>
<dbReference type="GO" id="GO:0003746">
    <property type="term" value="F:translation elongation factor activity"/>
    <property type="evidence" value="ECO:0007669"/>
    <property type="project" value="UniProtKB-KW"/>
</dbReference>
<dbReference type="FunFam" id="1.10.8.10:FF:000001">
    <property type="entry name" value="Elongation factor Ts"/>
    <property type="match status" value="1"/>
</dbReference>
<feature type="domain" description="Translation elongation factor EFTs/EF1B dimerisation" evidence="6">
    <location>
        <begin position="72"/>
        <end position="179"/>
    </location>
</feature>
<dbReference type="InterPro" id="IPR001816">
    <property type="entry name" value="Transl_elong_EFTs/EF1B"/>
</dbReference>
<reference evidence="7 8" key="1">
    <citation type="journal article" date="2019" name="mSystems">
        <title>Life at home and on the roam: Genomic adaptions reflect the dual lifestyle of an intracellular, facultative symbiont.</title>
        <authorList>
            <person name="Burgsdorf I."/>
        </authorList>
    </citation>
    <scope>NUCLEOTIDE SEQUENCE [LARGE SCALE GENOMIC DNA]</scope>
    <source>
        <strain evidence="7">277cI</strain>
    </source>
</reference>
<proteinExistence type="inferred from homology"/>
<evidence type="ECO:0000313" key="7">
    <source>
        <dbReference type="EMBL" id="TGH17942.1"/>
    </source>
</evidence>
<keyword evidence="4" id="KW-0648">Protein biosynthesis</keyword>
<evidence type="ECO:0000259" key="6">
    <source>
        <dbReference type="Pfam" id="PF00889"/>
    </source>
</evidence>
<dbReference type="InterPro" id="IPR018101">
    <property type="entry name" value="Transl_elong_Ts_CS"/>
</dbReference>
<dbReference type="AlphaFoldDB" id="A0A524RRE2"/>
<dbReference type="PANTHER" id="PTHR11741">
    <property type="entry name" value="ELONGATION FACTOR TS"/>
    <property type="match status" value="1"/>
</dbReference>
<dbReference type="SUPFAM" id="SSF54713">
    <property type="entry name" value="Elongation factor Ts (EF-Ts), dimerisation domain"/>
    <property type="match status" value="1"/>
</dbReference>
<dbReference type="PROSITE" id="PS01126">
    <property type="entry name" value="EF_TS_1"/>
    <property type="match status" value="1"/>
</dbReference>
<evidence type="ECO:0000256" key="2">
    <source>
        <dbReference type="ARBA" id="ARBA00016956"/>
    </source>
</evidence>